<feature type="region of interest" description="Disordered" evidence="1">
    <location>
        <begin position="372"/>
        <end position="391"/>
    </location>
</feature>
<dbReference type="EMBL" id="QCYY01000568">
    <property type="protein sequence ID" value="ROT84269.1"/>
    <property type="molecule type" value="Genomic_DNA"/>
</dbReference>
<evidence type="ECO:0000313" key="3">
    <source>
        <dbReference type="EMBL" id="ROT84269.1"/>
    </source>
</evidence>
<feature type="signal peptide" evidence="2">
    <location>
        <begin position="1"/>
        <end position="32"/>
    </location>
</feature>
<dbReference type="AlphaFoldDB" id="A0A423U6E6"/>
<feature type="compositionally biased region" description="Polar residues" evidence="1">
    <location>
        <begin position="231"/>
        <end position="255"/>
    </location>
</feature>
<feature type="chain" id="PRO_5019021559" evidence="2">
    <location>
        <begin position="33"/>
        <end position="532"/>
    </location>
</feature>
<name>A0A423U6E6_PENVA</name>
<comment type="caution">
    <text evidence="3">The sequence shown here is derived from an EMBL/GenBank/DDBJ whole genome shotgun (WGS) entry which is preliminary data.</text>
</comment>
<reference evidence="3 4" key="2">
    <citation type="submission" date="2019-01" db="EMBL/GenBank/DDBJ databases">
        <title>The decoding of complex shrimp genome reveals the adaptation for benthos swimmer, frequently molting mechanism and breeding impact on genome.</title>
        <authorList>
            <person name="Sun Y."/>
            <person name="Gao Y."/>
            <person name="Yu Y."/>
        </authorList>
    </citation>
    <scope>NUCLEOTIDE SEQUENCE [LARGE SCALE GENOMIC DNA]</scope>
    <source>
        <tissue evidence="3">Muscle</tissue>
    </source>
</reference>
<feature type="region of interest" description="Disordered" evidence="1">
    <location>
        <begin position="230"/>
        <end position="255"/>
    </location>
</feature>
<protein>
    <submittedName>
        <fullName evidence="3">Uncharacterized protein</fullName>
    </submittedName>
</protein>
<reference evidence="3 4" key="1">
    <citation type="submission" date="2018-04" db="EMBL/GenBank/DDBJ databases">
        <authorList>
            <person name="Zhang X."/>
            <person name="Yuan J."/>
            <person name="Li F."/>
            <person name="Xiang J."/>
        </authorList>
    </citation>
    <scope>NUCLEOTIDE SEQUENCE [LARGE SCALE GENOMIC DNA]</scope>
    <source>
        <tissue evidence="3">Muscle</tissue>
    </source>
</reference>
<feature type="region of interest" description="Disordered" evidence="1">
    <location>
        <begin position="471"/>
        <end position="501"/>
    </location>
</feature>
<proteinExistence type="predicted"/>
<dbReference type="OrthoDB" id="5219169at2759"/>
<feature type="region of interest" description="Disordered" evidence="1">
    <location>
        <begin position="36"/>
        <end position="79"/>
    </location>
</feature>
<feature type="compositionally biased region" description="Basic and acidic residues" evidence="1">
    <location>
        <begin position="274"/>
        <end position="286"/>
    </location>
</feature>
<organism evidence="3 4">
    <name type="scientific">Penaeus vannamei</name>
    <name type="common">Whiteleg shrimp</name>
    <name type="synonym">Litopenaeus vannamei</name>
    <dbReference type="NCBI Taxonomy" id="6689"/>
    <lineage>
        <taxon>Eukaryota</taxon>
        <taxon>Metazoa</taxon>
        <taxon>Ecdysozoa</taxon>
        <taxon>Arthropoda</taxon>
        <taxon>Crustacea</taxon>
        <taxon>Multicrustacea</taxon>
        <taxon>Malacostraca</taxon>
        <taxon>Eumalacostraca</taxon>
        <taxon>Eucarida</taxon>
        <taxon>Decapoda</taxon>
        <taxon>Dendrobranchiata</taxon>
        <taxon>Penaeoidea</taxon>
        <taxon>Penaeidae</taxon>
        <taxon>Penaeus</taxon>
    </lineage>
</organism>
<evidence type="ECO:0000256" key="2">
    <source>
        <dbReference type="SAM" id="SignalP"/>
    </source>
</evidence>
<gene>
    <name evidence="3" type="ORF">C7M84_022536</name>
</gene>
<keyword evidence="2" id="KW-0732">Signal</keyword>
<sequence>MVILSTHRKVAATMTMRRLLVLCSIFAMSVRATISTDASDETQRSKMETSASAAGEPQSLATPPPGLDLLPTNTDGGSAENAQLLKPSRDSVPQKDAWSLAGKQWHVDVKRDISDPVNVVDASGDLKETVYDEEDVGDIVSDVSDTYNEDDSLMSARNDLLSAPTEFLDSLDVPVFPEYPSKRGGPYWVARGKKGIRDYIPFYWGSNQNILGKTAFSRSALTQLLPLRPSSALQSERSGTEASPRITSSGWESNQNFWGKRNNGPFWIARGKKGRDDDPPVPERKWYTGNRSWGSNPPYFGKRNTLPDARFPAKQLIAQTVDRRDGNGPFWLSRGKRSQILNEEFTPWMLEELSKGQSKNFWTARGKKEEEGGTRPFWISRGKKKEGKTVTRGAATKDVTNPFWVSRGKKNPRPFWVARGKKDKDSGIWDKEGKTDKPFWIARGKKGTIFKGKRGPLLVVVNPFWVARGKRPTHDPAENGEGPFWVVRGRRDDDQKTQQGHSEQLLQFLDVVLADDRNETQRRKNDMTASSI</sequence>
<dbReference type="Proteomes" id="UP000283509">
    <property type="component" value="Unassembled WGS sequence"/>
</dbReference>
<evidence type="ECO:0000313" key="4">
    <source>
        <dbReference type="Proteomes" id="UP000283509"/>
    </source>
</evidence>
<accession>A0A423U6E6</accession>
<feature type="region of interest" description="Disordered" evidence="1">
    <location>
        <begin position="268"/>
        <end position="288"/>
    </location>
</feature>
<evidence type="ECO:0000256" key="1">
    <source>
        <dbReference type="SAM" id="MobiDB-lite"/>
    </source>
</evidence>
<keyword evidence="4" id="KW-1185">Reference proteome</keyword>